<feature type="transmembrane region" description="Helical" evidence="9">
    <location>
        <begin position="156"/>
        <end position="175"/>
    </location>
</feature>
<dbReference type="InterPro" id="IPR011701">
    <property type="entry name" value="MFS"/>
</dbReference>
<feature type="transmembrane region" description="Helical" evidence="9">
    <location>
        <begin position="182"/>
        <end position="204"/>
    </location>
</feature>
<keyword evidence="5 9" id="KW-0812">Transmembrane</keyword>
<dbReference type="GO" id="GO:0005886">
    <property type="term" value="C:plasma membrane"/>
    <property type="evidence" value="ECO:0007669"/>
    <property type="project" value="UniProtKB-SubCell"/>
</dbReference>
<feature type="transmembrane region" description="Helical" evidence="9">
    <location>
        <begin position="291"/>
        <end position="315"/>
    </location>
</feature>
<feature type="domain" description="Major facilitator superfamily (MFS) profile" evidence="10">
    <location>
        <begin position="57"/>
        <end position="438"/>
    </location>
</feature>
<dbReference type="EMBL" id="QYUL01000004">
    <property type="protein sequence ID" value="RJF78388.1"/>
    <property type="molecule type" value="Genomic_DNA"/>
</dbReference>
<feature type="transmembrane region" description="Helical" evidence="9">
    <location>
        <begin position="351"/>
        <end position="373"/>
    </location>
</feature>
<accession>A0A418VQ47</accession>
<sequence length="440" mass="45285">MIRQPPRAAGQGARHPPAPPNAGAFPSSPPSAPALPVRGRSRRLPLPNLAQDTPNAIRLQERIAVFLLGFSAFLPLYAPQSVLPQLSADFGTTPAAAGAVIGATTLAVALAAPAAGPLTDRFGRKRAMLTAIFLLVPLTLLLTLCRDLSQLLGVRFSQGIALPALFTGAVAYIATRWSGPQAAAMTGLFVSGSAMGGFAGRFVAGLLAEFISWQSGFAALAALSALCALVVLLWLPADQGRPIDGIAAHVAGMRRHLANPRIRAVCAFGSTVLFSMTATLSYVGFHLADPPFLLTASGIGLVFLVYPISASAAPFNGRLIQRFGGRGAFLAALSVCFLGQMILLLPFLAAVIAGIGVFIAGIFLCQSLALGYVGRAAPVNKGAAAGLYVCFFYLGGSLGAVLPGLSWTAAGWPGCVALVCVALGLGALASRFMREAPRLA</sequence>
<evidence type="ECO:0000256" key="8">
    <source>
        <dbReference type="SAM" id="MobiDB-lite"/>
    </source>
</evidence>
<evidence type="ECO:0000256" key="7">
    <source>
        <dbReference type="ARBA" id="ARBA00023136"/>
    </source>
</evidence>
<dbReference type="Gene3D" id="1.20.1250.20">
    <property type="entry name" value="MFS general substrate transporter like domains"/>
    <property type="match status" value="1"/>
</dbReference>
<protein>
    <submittedName>
        <fullName evidence="11">MFS transporter</fullName>
    </submittedName>
</protein>
<comment type="subcellular location">
    <subcellularLocation>
        <location evidence="1">Cell membrane</location>
        <topology evidence="1">Multi-pass membrane protein</topology>
    </subcellularLocation>
</comment>
<comment type="caution">
    <text evidence="11">The sequence shown here is derived from an EMBL/GenBank/DDBJ whole genome shotgun (WGS) entry which is preliminary data.</text>
</comment>
<dbReference type="Pfam" id="PF07690">
    <property type="entry name" value="MFS_1"/>
    <property type="match status" value="1"/>
</dbReference>
<feature type="transmembrane region" description="Helical" evidence="9">
    <location>
        <begin position="63"/>
        <end position="83"/>
    </location>
</feature>
<dbReference type="PROSITE" id="PS50850">
    <property type="entry name" value="MFS"/>
    <property type="match status" value="1"/>
</dbReference>
<dbReference type="InterPro" id="IPR020846">
    <property type="entry name" value="MFS_dom"/>
</dbReference>
<keyword evidence="6 9" id="KW-1133">Transmembrane helix</keyword>
<reference evidence="11 12" key="1">
    <citation type="submission" date="2018-09" db="EMBL/GenBank/DDBJ databases">
        <authorList>
            <person name="Zhu H."/>
        </authorList>
    </citation>
    <scope>NUCLEOTIDE SEQUENCE [LARGE SCALE GENOMIC DNA]</scope>
    <source>
        <strain evidence="11 12">K2W22B-5</strain>
    </source>
</reference>
<feature type="transmembrane region" description="Helical" evidence="9">
    <location>
        <begin position="216"/>
        <end position="235"/>
    </location>
</feature>
<feature type="transmembrane region" description="Helical" evidence="9">
    <location>
        <begin position="327"/>
        <end position="345"/>
    </location>
</feature>
<dbReference type="CDD" id="cd17324">
    <property type="entry name" value="MFS_NepI_like"/>
    <property type="match status" value="1"/>
</dbReference>
<feature type="transmembrane region" description="Helical" evidence="9">
    <location>
        <begin position="262"/>
        <end position="285"/>
    </location>
</feature>
<evidence type="ECO:0000259" key="10">
    <source>
        <dbReference type="PROSITE" id="PS50850"/>
    </source>
</evidence>
<evidence type="ECO:0000313" key="12">
    <source>
        <dbReference type="Proteomes" id="UP000283458"/>
    </source>
</evidence>
<feature type="transmembrane region" description="Helical" evidence="9">
    <location>
        <begin position="385"/>
        <end position="405"/>
    </location>
</feature>
<evidence type="ECO:0000313" key="11">
    <source>
        <dbReference type="EMBL" id="RJF78388.1"/>
    </source>
</evidence>
<dbReference type="PANTHER" id="PTHR43271">
    <property type="entry name" value="BLL2771 PROTEIN"/>
    <property type="match status" value="1"/>
</dbReference>
<feature type="transmembrane region" description="Helical" evidence="9">
    <location>
        <begin position="95"/>
        <end position="115"/>
    </location>
</feature>
<gene>
    <name evidence="11" type="ORF">D3877_25195</name>
</gene>
<keyword evidence="4" id="KW-1003">Cell membrane</keyword>
<dbReference type="PANTHER" id="PTHR43271:SF2">
    <property type="entry name" value="BLL2771 PROTEIN"/>
    <property type="match status" value="1"/>
</dbReference>
<keyword evidence="3" id="KW-0813">Transport</keyword>
<proteinExistence type="inferred from homology"/>
<feature type="region of interest" description="Disordered" evidence="8">
    <location>
        <begin position="1"/>
        <end position="39"/>
    </location>
</feature>
<evidence type="ECO:0000256" key="4">
    <source>
        <dbReference type="ARBA" id="ARBA00022475"/>
    </source>
</evidence>
<feature type="transmembrane region" description="Helical" evidence="9">
    <location>
        <begin position="411"/>
        <end position="429"/>
    </location>
</feature>
<dbReference type="GO" id="GO:0022857">
    <property type="term" value="F:transmembrane transporter activity"/>
    <property type="evidence" value="ECO:0007669"/>
    <property type="project" value="InterPro"/>
</dbReference>
<evidence type="ECO:0000256" key="1">
    <source>
        <dbReference type="ARBA" id="ARBA00004651"/>
    </source>
</evidence>
<keyword evidence="7 9" id="KW-0472">Membrane</keyword>
<evidence type="ECO:0000256" key="6">
    <source>
        <dbReference type="ARBA" id="ARBA00022989"/>
    </source>
</evidence>
<keyword evidence="12" id="KW-1185">Reference proteome</keyword>
<dbReference type="AlphaFoldDB" id="A0A418VQ47"/>
<dbReference type="Proteomes" id="UP000283458">
    <property type="component" value="Unassembled WGS sequence"/>
</dbReference>
<dbReference type="SUPFAM" id="SSF103473">
    <property type="entry name" value="MFS general substrate transporter"/>
    <property type="match status" value="1"/>
</dbReference>
<comment type="similarity">
    <text evidence="2">Belongs to the major facilitator superfamily.</text>
</comment>
<evidence type="ECO:0000256" key="5">
    <source>
        <dbReference type="ARBA" id="ARBA00022692"/>
    </source>
</evidence>
<evidence type="ECO:0000256" key="9">
    <source>
        <dbReference type="SAM" id="Phobius"/>
    </source>
</evidence>
<name>A0A418VQ47_9PROT</name>
<evidence type="ECO:0000256" key="3">
    <source>
        <dbReference type="ARBA" id="ARBA00022448"/>
    </source>
</evidence>
<dbReference type="InterPro" id="IPR036259">
    <property type="entry name" value="MFS_trans_sf"/>
</dbReference>
<evidence type="ECO:0000256" key="2">
    <source>
        <dbReference type="ARBA" id="ARBA00008335"/>
    </source>
</evidence>
<feature type="transmembrane region" description="Helical" evidence="9">
    <location>
        <begin position="127"/>
        <end position="144"/>
    </location>
</feature>
<dbReference type="OrthoDB" id="63984at2"/>
<organism evidence="11 12">
    <name type="scientific">Azospirillum cavernae</name>
    <dbReference type="NCBI Taxonomy" id="2320860"/>
    <lineage>
        <taxon>Bacteria</taxon>
        <taxon>Pseudomonadati</taxon>
        <taxon>Pseudomonadota</taxon>
        <taxon>Alphaproteobacteria</taxon>
        <taxon>Rhodospirillales</taxon>
        <taxon>Azospirillaceae</taxon>
        <taxon>Azospirillum</taxon>
    </lineage>
</organism>